<evidence type="ECO:0000313" key="1">
    <source>
        <dbReference type="EMBL" id="CAK5092796.1"/>
    </source>
</evidence>
<keyword evidence="2" id="KW-1185">Reference proteome</keyword>
<dbReference type="EMBL" id="CAVMJV010000093">
    <property type="protein sequence ID" value="CAK5092796.1"/>
    <property type="molecule type" value="Genomic_DNA"/>
</dbReference>
<protein>
    <submittedName>
        <fullName evidence="1">Uncharacterized protein</fullName>
    </submittedName>
</protein>
<reference evidence="1" key="1">
    <citation type="submission" date="2023-11" db="EMBL/GenBank/DDBJ databases">
        <authorList>
            <person name="Poullet M."/>
        </authorList>
    </citation>
    <scope>NUCLEOTIDE SEQUENCE</scope>
    <source>
        <strain evidence="1">E1834</strain>
    </source>
</reference>
<name>A0ACB1AM47_MELEN</name>
<gene>
    <name evidence="1" type="ORF">MENTE1834_LOCUS40220</name>
</gene>
<organism evidence="1 2">
    <name type="scientific">Meloidogyne enterolobii</name>
    <name type="common">Root-knot nematode worm</name>
    <name type="synonym">Meloidogyne mayaguensis</name>
    <dbReference type="NCBI Taxonomy" id="390850"/>
    <lineage>
        <taxon>Eukaryota</taxon>
        <taxon>Metazoa</taxon>
        <taxon>Ecdysozoa</taxon>
        <taxon>Nematoda</taxon>
        <taxon>Chromadorea</taxon>
        <taxon>Rhabditida</taxon>
        <taxon>Tylenchina</taxon>
        <taxon>Tylenchomorpha</taxon>
        <taxon>Tylenchoidea</taxon>
        <taxon>Meloidogynidae</taxon>
        <taxon>Meloidogyninae</taxon>
        <taxon>Meloidogyne</taxon>
    </lineage>
</organism>
<proteinExistence type="predicted"/>
<dbReference type="Proteomes" id="UP001497535">
    <property type="component" value="Unassembled WGS sequence"/>
</dbReference>
<evidence type="ECO:0000313" key="2">
    <source>
        <dbReference type="Proteomes" id="UP001497535"/>
    </source>
</evidence>
<comment type="caution">
    <text evidence="1">The sequence shown here is derived from an EMBL/GenBank/DDBJ whole genome shotgun (WGS) entry which is preliminary data.</text>
</comment>
<sequence>MVCEKLPEGRCLPGDKLYFSLWYKACFTAGMFALQSLHETDINQRAHYLELAEKIGETCHESYNRTITKLGPESFRFASDIEAKAVRVHESYYILRPEAVEGWFYLWRVTGKQQYRDWCWEVVEALERHCRATAGYTGIRNVNSLPVKNFTFCVVDFWARGFLICFASQ</sequence>
<accession>A0ACB1AM47</accession>